<keyword evidence="5 9" id="KW-0442">Lipid degradation</keyword>
<proteinExistence type="inferred from homology"/>
<feature type="short sequence motif" description="DGA/G" evidence="9">
    <location>
        <begin position="1225"/>
        <end position="1227"/>
    </location>
</feature>
<dbReference type="SUPFAM" id="SSF51206">
    <property type="entry name" value="cAMP-binding domain-like"/>
    <property type="match status" value="2"/>
</dbReference>
<dbReference type="Proteomes" id="UP000355283">
    <property type="component" value="Unassembled WGS sequence"/>
</dbReference>
<evidence type="ECO:0000256" key="8">
    <source>
        <dbReference type="ARBA" id="ARBA00023136"/>
    </source>
</evidence>
<dbReference type="SUPFAM" id="SSF52151">
    <property type="entry name" value="FabD/lysophospholipase-like"/>
    <property type="match status" value="1"/>
</dbReference>
<accession>A0A4D9DA16</accession>
<evidence type="ECO:0000313" key="13">
    <source>
        <dbReference type="Proteomes" id="UP000355283"/>
    </source>
</evidence>
<dbReference type="Pfam" id="PF24179">
    <property type="entry name" value="NTE_Ploop"/>
    <property type="match status" value="1"/>
</dbReference>
<keyword evidence="8" id="KW-0472">Membrane</keyword>
<evidence type="ECO:0000259" key="11">
    <source>
        <dbReference type="PROSITE" id="PS51635"/>
    </source>
</evidence>
<keyword evidence="6" id="KW-1133">Transmembrane helix</keyword>
<dbReference type="InterPro" id="IPR000595">
    <property type="entry name" value="cNMP-bd_dom"/>
</dbReference>
<evidence type="ECO:0000256" key="3">
    <source>
        <dbReference type="ARBA" id="ARBA00022692"/>
    </source>
</evidence>
<dbReference type="GO" id="GO:0016042">
    <property type="term" value="P:lipid catabolic process"/>
    <property type="evidence" value="ECO:0007669"/>
    <property type="project" value="UniProtKB-UniRule"/>
</dbReference>
<feature type="domain" description="PNPLA" evidence="11">
    <location>
        <begin position="1068"/>
        <end position="1238"/>
    </location>
</feature>
<dbReference type="PANTHER" id="PTHR14226:SF29">
    <property type="entry name" value="NEUROPATHY TARGET ESTERASE SWS"/>
    <property type="match status" value="1"/>
</dbReference>
<evidence type="ECO:0000313" key="12">
    <source>
        <dbReference type="EMBL" id="TFJ88146.1"/>
    </source>
</evidence>
<evidence type="ECO:0000256" key="9">
    <source>
        <dbReference type="PROSITE-ProRule" id="PRU01161"/>
    </source>
</evidence>
<evidence type="ECO:0000256" key="4">
    <source>
        <dbReference type="ARBA" id="ARBA00022801"/>
    </source>
</evidence>
<dbReference type="PROSITE" id="PS51635">
    <property type="entry name" value="PNPLA"/>
    <property type="match status" value="1"/>
</dbReference>
<name>A0A4D9DA16_9STRA</name>
<feature type="short sequence motif" description="GXSXG" evidence="9">
    <location>
        <begin position="1099"/>
        <end position="1103"/>
    </location>
</feature>
<feature type="compositionally biased region" description="Gly residues" evidence="10">
    <location>
        <begin position="439"/>
        <end position="450"/>
    </location>
</feature>
<comment type="similarity">
    <text evidence="2">Belongs to the NTE family.</text>
</comment>
<feature type="compositionally biased region" description="Low complexity" evidence="10">
    <location>
        <begin position="56"/>
        <end position="69"/>
    </location>
</feature>
<evidence type="ECO:0000256" key="10">
    <source>
        <dbReference type="SAM" id="MobiDB-lite"/>
    </source>
</evidence>
<dbReference type="InterPro" id="IPR002641">
    <property type="entry name" value="PNPLA_dom"/>
</dbReference>
<dbReference type="Gene3D" id="2.60.120.10">
    <property type="entry name" value="Jelly Rolls"/>
    <property type="match status" value="1"/>
</dbReference>
<dbReference type="CDD" id="cd00038">
    <property type="entry name" value="CAP_ED"/>
    <property type="match status" value="1"/>
</dbReference>
<reference evidence="12 13" key="1">
    <citation type="submission" date="2019-01" db="EMBL/GenBank/DDBJ databases">
        <title>Nuclear Genome Assembly of the Microalgal Biofuel strain Nannochloropsis salina CCMP1776.</title>
        <authorList>
            <person name="Hovde B."/>
        </authorList>
    </citation>
    <scope>NUCLEOTIDE SEQUENCE [LARGE SCALE GENOMIC DNA]</scope>
    <source>
        <strain evidence="12 13">CCMP1776</strain>
    </source>
</reference>
<dbReference type="InterPro" id="IPR016035">
    <property type="entry name" value="Acyl_Trfase/lysoPLipase"/>
</dbReference>
<gene>
    <name evidence="12" type="ORF">NSK_000500</name>
</gene>
<dbReference type="InterPro" id="IPR056556">
    <property type="entry name" value="NTE1_P-loop_dom"/>
</dbReference>
<keyword evidence="4 9" id="KW-0378">Hydrolase</keyword>
<comment type="caution">
    <text evidence="12">The sequence shown here is derived from an EMBL/GenBank/DDBJ whole genome shotgun (WGS) entry which is preliminary data.</text>
</comment>
<feature type="active site" description="Proton acceptor" evidence="9">
    <location>
        <position position="1225"/>
    </location>
</feature>
<keyword evidence="13" id="KW-1185">Reference proteome</keyword>
<evidence type="ECO:0000256" key="2">
    <source>
        <dbReference type="ARBA" id="ARBA00006636"/>
    </source>
</evidence>
<feature type="region of interest" description="Disordered" evidence="10">
    <location>
        <begin position="704"/>
        <end position="733"/>
    </location>
</feature>
<evidence type="ECO:0000256" key="5">
    <source>
        <dbReference type="ARBA" id="ARBA00022963"/>
    </source>
</evidence>
<feature type="region of interest" description="Disordered" evidence="10">
    <location>
        <begin position="56"/>
        <end position="79"/>
    </location>
</feature>
<dbReference type="PANTHER" id="PTHR14226">
    <property type="entry name" value="NEUROPATHY TARGET ESTERASE/SWISS CHEESE D.MELANOGASTER"/>
    <property type="match status" value="1"/>
</dbReference>
<dbReference type="InterPro" id="IPR014710">
    <property type="entry name" value="RmlC-like_jellyroll"/>
</dbReference>
<comment type="subcellular location">
    <subcellularLocation>
        <location evidence="1">Membrane</location>
    </subcellularLocation>
</comment>
<dbReference type="GO" id="GO:0016020">
    <property type="term" value="C:membrane"/>
    <property type="evidence" value="ECO:0007669"/>
    <property type="project" value="UniProtKB-SubCell"/>
</dbReference>
<feature type="compositionally biased region" description="Polar residues" evidence="10">
    <location>
        <begin position="704"/>
        <end position="715"/>
    </location>
</feature>
<evidence type="ECO:0000256" key="7">
    <source>
        <dbReference type="ARBA" id="ARBA00023098"/>
    </source>
</evidence>
<dbReference type="Pfam" id="PF01734">
    <property type="entry name" value="Patatin"/>
    <property type="match status" value="1"/>
</dbReference>
<feature type="short sequence motif" description="GXGXXG" evidence="9">
    <location>
        <begin position="1072"/>
        <end position="1077"/>
    </location>
</feature>
<dbReference type="EMBL" id="SDOX01000002">
    <property type="protein sequence ID" value="TFJ88146.1"/>
    <property type="molecule type" value="Genomic_DNA"/>
</dbReference>
<dbReference type="GO" id="GO:0004622">
    <property type="term" value="F:phosphatidylcholine lysophospholipase activity"/>
    <property type="evidence" value="ECO:0007669"/>
    <property type="project" value="TreeGrafter"/>
</dbReference>
<keyword evidence="7 9" id="KW-0443">Lipid metabolism</keyword>
<organism evidence="12 13">
    <name type="scientific">Nannochloropsis salina CCMP1776</name>
    <dbReference type="NCBI Taxonomy" id="1027361"/>
    <lineage>
        <taxon>Eukaryota</taxon>
        <taxon>Sar</taxon>
        <taxon>Stramenopiles</taxon>
        <taxon>Ochrophyta</taxon>
        <taxon>Eustigmatophyceae</taxon>
        <taxon>Eustigmatales</taxon>
        <taxon>Monodopsidaceae</taxon>
        <taxon>Microchloropsis</taxon>
        <taxon>Microchloropsis salina</taxon>
    </lineage>
</organism>
<dbReference type="OrthoDB" id="207337at2759"/>
<feature type="compositionally biased region" description="Basic and acidic residues" evidence="10">
    <location>
        <begin position="716"/>
        <end position="731"/>
    </location>
</feature>
<dbReference type="Gene3D" id="3.40.1090.10">
    <property type="entry name" value="Cytosolic phospholipase A2 catalytic domain"/>
    <property type="match status" value="1"/>
</dbReference>
<sequence length="1398" mass="153592">MLWAAMCWGWAFVKDLPYTSWRLLCTYPRTISVIAVGFTVIAVVLGQRLLEKLEQPPSRTTSRSLPSPLIQRHSMGGSGSEYDEVANRAYGDELLQDRKLRHRYRKLKQNWLHHGQNLFRKIRRRGRGATSRDRWSRRLEDGLESIYSPMELPVPSKLSRDVSSGIVLDGVRLNGASHLAFMAIMDSWKVFGGRDVPLLLKMCTGVTTLSLQAGDCLFEEGKPLEPCLYIMDEGELEILVRSDVTAQEASARGHKREAPPPPPTDFLERIDKRGTIISGILDFVALLTESTVAESCATALCTKDCRVLQVPIVPVGSEPRLRSPSLSGIEEEDRDTPRNPASAHARSRLIRSCLVRSYRVTFATVYAYLGVIYDLYPRYPVFPVVGSALTSLTPETSLGEKHQHALKRLIRLILALDPDYDIPDLDRCSAFSASSPTAGGNGTAPGGPVGATGADPRLYRRASGTASPRTFRDNGSRGPSSSHLPRLYLLREGESPHELDDQSRTSLHILVTGRLQISKLDARLSSVDSSQARGFDQSTSLGIGRSIFTSQYGAAAMGTAPPLVNPLGSPDAGAAAAAAAAVRGEHGPGAVLGYSCLLTGAPEDWYSPRGKNRARLRLEASCDSLVVQIPLTFVEHAMKPNMLATLALAARKTLETIPRVLRVIDFGVKWKQLQAGEVLVREGQSSDGCLYVLLYGRARSSIQQNVSAPSSPSHNRSGEGRGLESPHKGGDLDLSASLREHREENENVVVVADHGRGTLIGETEILTGGAHKTTVQAVRYTSFATIPSSVLSFLIRRHPRVLAHLAEHVVDKAAFNSRHHLPLYRGRTPMRMFTLPTSSADDGERRKSAGSPFWASSLSSSTTGRRVVVGEPGAKTILVLPISTHVPIERFSKTLEAALLRARHSVRTITSALAASVLGLDEDTYYSAAWCQDNVLLLESWLTQQEEQHEIVLYQADWEDSEWNRMAAGMADVVLLVANAADQPAIVYLEQKLDPFIRNAQKLLILLHINPGPYHTPTGTRLWIESRIGIQQHYHVRMHTQSVQFDQQHIRSDFARLGRILTGTAVGLVLGGGGARGMAHLGLLRVLEEEGIPIDHIVGVSIGAFIGGLYAKHSSYLEILPFASRFAQNMSSTWLFIKDFTLPFTSYFNGYSFGRELEKAFGDTKIEDCWLSFACLTVDLSVSRERVHQNGTLWRYVRGSMTLAGLLPPLCDVDPKDDAVHYLVDGGYVNNLPADVMKEVFSAETTIACDIGVDVTMTGRQDYGDTLTGLQVLLHGMSPAWARGGIAGTLKAPSMGEISSQLMYVHSVQQLERAKETIDCYLRPPVTHFGIMDWKRHAELQSLGYLYCRDSIRAWREALKKEKDGRGASSAFRVVTGAAGDHLIRGRSLSALDDYNLS</sequence>
<keyword evidence="3" id="KW-0812">Transmembrane</keyword>
<feature type="active site" description="Nucleophile" evidence="9">
    <location>
        <position position="1101"/>
    </location>
</feature>
<dbReference type="InterPro" id="IPR018490">
    <property type="entry name" value="cNMP-bd_dom_sf"/>
</dbReference>
<evidence type="ECO:0000256" key="1">
    <source>
        <dbReference type="ARBA" id="ARBA00004370"/>
    </source>
</evidence>
<dbReference type="InterPro" id="IPR050301">
    <property type="entry name" value="NTE"/>
</dbReference>
<evidence type="ECO:0000256" key="6">
    <source>
        <dbReference type="ARBA" id="ARBA00022989"/>
    </source>
</evidence>
<feature type="region of interest" description="Disordered" evidence="10">
    <location>
        <begin position="433"/>
        <end position="484"/>
    </location>
</feature>
<protein>
    <recommendedName>
        <fullName evidence="11">PNPLA domain-containing protein</fullName>
    </recommendedName>
</protein>
<feature type="region of interest" description="Disordered" evidence="10">
    <location>
        <begin position="319"/>
        <end position="343"/>
    </location>
</feature>
<dbReference type="GO" id="GO:0005783">
    <property type="term" value="C:endoplasmic reticulum"/>
    <property type="evidence" value="ECO:0007669"/>
    <property type="project" value="TreeGrafter"/>
</dbReference>